<reference evidence="1" key="2">
    <citation type="journal article" date="2023" name="Int. J. Mol. Sci.">
        <title>De Novo Assembly and Annotation of 11 Diverse Shrub Willow (Salix) Genomes Reveals Novel Gene Organization in Sex-Linked Regions.</title>
        <authorList>
            <person name="Hyden B."/>
            <person name="Feng K."/>
            <person name="Yates T.B."/>
            <person name="Jawdy S."/>
            <person name="Cereghino C."/>
            <person name="Smart L.B."/>
            <person name="Muchero W."/>
        </authorList>
    </citation>
    <scope>NUCLEOTIDE SEQUENCE</scope>
    <source>
        <tissue evidence="1">Shoot tip</tissue>
    </source>
</reference>
<name>A0ABQ9B6A3_9ROSI</name>
<reference evidence="1" key="1">
    <citation type="submission" date="2022-10" db="EMBL/GenBank/DDBJ databases">
        <authorList>
            <person name="Hyden B.L."/>
            <person name="Feng K."/>
            <person name="Yates T."/>
            <person name="Jawdy S."/>
            <person name="Smart L.B."/>
            <person name="Muchero W."/>
        </authorList>
    </citation>
    <scope>NUCLEOTIDE SEQUENCE</scope>
    <source>
        <tissue evidence="1">Shoot tip</tissue>
    </source>
</reference>
<protein>
    <submittedName>
        <fullName evidence="1">Uncharacterized protein</fullName>
    </submittedName>
</protein>
<proteinExistence type="predicted"/>
<dbReference type="EMBL" id="JAPFFI010000010">
    <property type="protein sequence ID" value="KAJ6375275.1"/>
    <property type="molecule type" value="Genomic_DNA"/>
</dbReference>
<dbReference type="Proteomes" id="UP001141253">
    <property type="component" value="Chromosome 12"/>
</dbReference>
<organism evidence="1 2">
    <name type="scientific">Salix suchowensis</name>
    <dbReference type="NCBI Taxonomy" id="1278906"/>
    <lineage>
        <taxon>Eukaryota</taxon>
        <taxon>Viridiplantae</taxon>
        <taxon>Streptophyta</taxon>
        <taxon>Embryophyta</taxon>
        <taxon>Tracheophyta</taxon>
        <taxon>Spermatophyta</taxon>
        <taxon>Magnoliopsida</taxon>
        <taxon>eudicotyledons</taxon>
        <taxon>Gunneridae</taxon>
        <taxon>Pentapetalae</taxon>
        <taxon>rosids</taxon>
        <taxon>fabids</taxon>
        <taxon>Malpighiales</taxon>
        <taxon>Salicaceae</taxon>
        <taxon>Saliceae</taxon>
        <taxon>Salix</taxon>
    </lineage>
</organism>
<gene>
    <name evidence="1" type="ORF">OIU77_000290</name>
</gene>
<keyword evidence="2" id="KW-1185">Reference proteome</keyword>
<evidence type="ECO:0000313" key="1">
    <source>
        <dbReference type="EMBL" id="KAJ6375275.1"/>
    </source>
</evidence>
<evidence type="ECO:0000313" key="2">
    <source>
        <dbReference type="Proteomes" id="UP001141253"/>
    </source>
</evidence>
<comment type="caution">
    <text evidence="1">The sequence shown here is derived from an EMBL/GenBank/DDBJ whole genome shotgun (WGS) entry which is preliminary data.</text>
</comment>
<accession>A0ABQ9B6A3</accession>
<sequence length="33" mass="3919">MNLQRNTYIHKESSMSEADYHFRARSINIMTSS</sequence>